<evidence type="ECO:0000259" key="9">
    <source>
        <dbReference type="Pfam" id="PF00294"/>
    </source>
</evidence>
<dbReference type="GO" id="GO:0005524">
    <property type="term" value="F:ATP binding"/>
    <property type="evidence" value="ECO:0007669"/>
    <property type="project" value="UniProtKB-UniRule"/>
</dbReference>
<dbReference type="GO" id="GO:0008662">
    <property type="term" value="F:1-phosphofructokinase activity"/>
    <property type="evidence" value="ECO:0007669"/>
    <property type="project" value="UniProtKB-UniRule"/>
</dbReference>
<name>A0A6N7XIB2_9FIRM</name>
<dbReference type="EMBL" id="VUNQ01000019">
    <property type="protein sequence ID" value="MSU01769.1"/>
    <property type="molecule type" value="Genomic_DNA"/>
</dbReference>
<keyword evidence="11" id="KW-1185">Reference proteome</keyword>
<comment type="catalytic activity">
    <reaction evidence="7">
        <text>D-tagatofuranose 6-phosphate + ATP = D-tagatofuranose 1,6-bisphosphate + ADP + H(+)</text>
        <dbReference type="Rhea" id="RHEA:12420"/>
        <dbReference type="ChEBI" id="CHEBI:15378"/>
        <dbReference type="ChEBI" id="CHEBI:30616"/>
        <dbReference type="ChEBI" id="CHEBI:58694"/>
        <dbReference type="ChEBI" id="CHEBI:58695"/>
        <dbReference type="ChEBI" id="CHEBI:456216"/>
        <dbReference type="EC" id="2.7.1.144"/>
    </reaction>
</comment>
<dbReference type="GO" id="GO:0044281">
    <property type="term" value="P:small molecule metabolic process"/>
    <property type="evidence" value="ECO:0007669"/>
    <property type="project" value="UniProtKB-ARBA"/>
</dbReference>
<dbReference type="PANTHER" id="PTHR46566:SF2">
    <property type="entry name" value="ATP-DEPENDENT 6-PHOSPHOFRUCTOKINASE ISOZYME 2"/>
    <property type="match status" value="1"/>
</dbReference>
<dbReference type="GO" id="GO:0016052">
    <property type="term" value="P:carbohydrate catabolic process"/>
    <property type="evidence" value="ECO:0007669"/>
    <property type="project" value="UniProtKB-ARBA"/>
</dbReference>
<evidence type="ECO:0000313" key="11">
    <source>
        <dbReference type="Proteomes" id="UP000469523"/>
    </source>
</evidence>
<dbReference type="CDD" id="cd01164">
    <property type="entry name" value="FruK_PfkB_like"/>
    <property type="match status" value="1"/>
</dbReference>
<dbReference type="GO" id="GO:2001059">
    <property type="term" value="P:D-tagatose 6-phosphate catabolic process"/>
    <property type="evidence" value="ECO:0007669"/>
    <property type="project" value="UniProtKB-UniPathway"/>
</dbReference>
<dbReference type="Gene3D" id="3.40.1190.20">
    <property type="match status" value="1"/>
</dbReference>
<feature type="domain" description="Carbohydrate kinase PfkB" evidence="9">
    <location>
        <begin position="10"/>
        <end position="283"/>
    </location>
</feature>
<keyword evidence="4 8" id="KW-0418">Kinase</keyword>
<sequence>MILTITLNPSIDRRYDVKDFEKGKIFRTNEYQYTAGGKGINVTKVINTFGDPVLATGFLGGRNGTYIIDKLAKMNIENDFIFINGETRSCINIASSDGSNTEILESGPTIDEEELNKFYQLYDSLLDKCNIICASGSLPDGLPVDIYNELIKRANKKEKKFILDTSGKPLAKGIIERPYLIKPNKEELSKLIGRNINSEEDIIRGVKGFIENGIEVICISLGDKGALVFNNGYMYRVDIPKVEVMNTVGSGDSMVAGFAVSLLRGYDLESMLRLSSACGTANAMELETGKVDLDNVDKLINMIKIEKIKI</sequence>
<evidence type="ECO:0000256" key="5">
    <source>
        <dbReference type="ARBA" id="ARBA00022840"/>
    </source>
</evidence>
<comment type="pathway">
    <text evidence="7">Carbohydrate metabolism; D-tagatose 6-phosphate degradation; D-glyceraldehyde 3-phosphate and glycerone phosphate from D-tagatose 6-phosphate: step 1/2.</text>
</comment>
<dbReference type="InterPro" id="IPR022463">
    <property type="entry name" value="1-PFruKinase"/>
</dbReference>
<dbReference type="AlphaFoldDB" id="A0A6N7XIB2"/>
<keyword evidence="3 7" id="KW-0547">Nucleotide-binding</keyword>
<dbReference type="PROSITE" id="PS00584">
    <property type="entry name" value="PFKB_KINASES_2"/>
    <property type="match status" value="1"/>
</dbReference>
<accession>A0A6N7XIB2</accession>
<dbReference type="EC" id="2.7.1.144" evidence="7"/>
<evidence type="ECO:0000256" key="3">
    <source>
        <dbReference type="ARBA" id="ARBA00022741"/>
    </source>
</evidence>
<evidence type="ECO:0000256" key="4">
    <source>
        <dbReference type="ARBA" id="ARBA00022777"/>
    </source>
</evidence>
<organism evidence="10 11">
    <name type="scientific">Tissierella pigra</name>
    <dbReference type="NCBI Taxonomy" id="2607614"/>
    <lineage>
        <taxon>Bacteria</taxon>
        <taxon>Bacillati</taxon>
        <taxon>Bacillota</taxon>
        <taxon>Tissierellia</taxon>
        <taxon>Tissierellales</taxon>
        <taxon>Tissierellaceae</taxon>
        <taxon>Tissierella</taxon>
    </lineage>
</organism>
<dbReference type="NCBIfam" id="TIGR03828">
    <property type="entry name" value="pfkB"/>
    <property type="match status" value="1"/>
</dbReference>
<evidence type="ECO:0000256" key="7">
    <source>
        <dbReference type="PIRNR" id="PIRNR000535"/>
    </source>
</evidence>
<evidence type="ECO:0000256" key="2">
    <source>
        <dbReference type="ARBA" id="ARBA00022679"/>
    </source>
</evidence>
<dbReference type="PROSITE" id="PS00583">
    <property type="entry name" value="PFKB_KINASES_1"/>
    <property type="match status" value="1"/>
</dbReference>
<dbReference type="RefSeq" id="WP_154440176.1">
    <property type="nucleotide sequence ID" value="NZ_VUNQ01000019.1"/>
</dbReference>
<protein>
    <recommendedName>
        <fullName evidence="7">Tagatose-6-phosphate kinase</fullName>
        <ecNumber evidence="7">2.7.1.144</ecNumber>
    </recommendedName>
</protein>
<dbReference type="GO" id="GO:0009024">
    <property type="term" value="F:tagatose-6-phosphate kinase activity"/>
    <property type="evidence" value="ECO:0007669"/>
    <property type="project" value="UniProtKB-EC"/>
</dbReference>
<comment type="similarity">
    <text evidence="7">Belongs to the carbohydrate kinase PfkB family. LacC subfamily.</text>
</comment>
<dbReference type="PANTHER" id="PTHR46566">
    <property type="entry name" value="1-PHOSPHOFRUCTOKINASE-RELATED"/>
    <property type="match status" value="1"/>
</dbReference>
<dbReference type="NCBIfam" id="TIGR03168">
    <property type="entry name" value="1-PFK"/>
    <property type="match status" value="1"/>
</dbReference>
<keyword evidence="2 7" id="KW-0808">Transferase</keyword>
<dbReference type="UniPathway" id="UPA00704">
    <property type="reaction ID" value="UER00715"/>
</dbReference>
<dbReference type="GO" id="GO:0005829">
    <property type="term" value="C:cytosol"/>
    <property type="evidence" value="ECO:0007669"/>
    <property type="project" value="TreeGrafter"/>
</dbReference>
<dbReference type="InterPro" id="IPR017583">
    <property type="entry name" value="Tagatose/fructose_Pkinase"/>
</dbReference>
<dbReference type="FunFam" id="3.40.1190.20:FF:000001">
    <property type="entry name" value="Phosphofructokinase"/>
    <property type="match status" value="1"/>
</dbReference>
<evidence type="ECO:0000256" key="1">
    <source>
        <dbReference type="ARBA" id="ARBA00005380"/>
    </source>
</evidence>
<dbReference type="SUPFAM" id="SSF53613">
    <property type="entry name" value="Ribokinase-like"/>
    <property type="match status" value="1"/>
</dbReference>
<comment type="catalytic activity">
    <reaction evidence="6 8">
        <text>beta-D-fructose 1-phosphate + ATP = beta-D-fructose 1,6-bisphosphate + ADP + H(+)</text>
        <dbReference type="Rhea" id="RHEA:14213"/>
        <dbReference type="ChEBI" id="CHEBI:15378"/>
        <dbReference type="ChEBI" id="CHEBI:30616"/>
        <dbReference type="ChEBI" id="CHEBI:32966"/>
        <dbReference type="ChEBI" id="CHEBI:138881"/>
        <dbReference type="ChEBI" id="CHEBI:456216"/>
        <dbReference type="EC" id="2.7.1.56"/>
    </reaction>
</comment>
<dbReference type="InterPro" id="IPR002173">
    <property type="entry name" value="Carboh/pur_kinase_PfkB_CS"/>
</dbReference>
<reference evidence="10 11" key="1">
    <citation type="submission" date="2019-09" db="EMBL/GenBank/DDBJ databases">
        <title>In-depth cultivation of the pig gut microbiome towards novel bacterial diversity and tailored functional studies.</title>
        <authorList>
            <person name="Wylensek D."/>
            <person name="Hitch T.C.A."/>
            <person name="Clavel T."/>
        </authorList>
    </citation>
    <scope>NUCLEOTIDE SEQUENCE [LARGE SCALE GENOMIC DNA]</scope>
    <source>
        <strain evidence="10 11">WCA3-693-APC-4?</strain>
    </source>
</reference>
<dbReference type="InterPro" id="IPR029056">
    <property type="entry name" value="Ribokinase-like"/>
</dbReference>
<evidence type="ECO:0000256" key="8">
    <source>
        <dbReference type="RuleBase" id="RU369061"/>
    </source>
</evidence>
<keyword evidence="7" id="KW-0423">Lactose metabolism</keyword>
<proteinExistence type="inferred from homology"/>
<dbReference type="Pfam" id="PF00294">
    <property type="entry name" value="PfkB"/>
    <property type="match status" value="1"/>
</dbReference>
<dbReference type="PIRSF" id="PIRSF000535">
    <property type="entry name" value="1PFK/6PFK/LacC"/>
    <property type="match status" value="1"/>
</dbReference>
<dbReference type="GO" id="GO:0005988">
    <property type="term" value="P:lactose metabolic process"/>
    <property type="evidence" value="ECO:0007669"/>
    <property type="project" value="UniProtKB-KW"/>
</dbReference>
<dbReference type="Proteomes" id="UP000469523">
    <property type="component" value="Unassembled WGS sequence"/>
</dbReference>
<comment type="similarity">
    <text evidence="1">Belongs to the carbohydrate kinase pfkB family.</text>
</comment>
<keyword evidence="5 7" id="KW-0067">ATP-binding</keyword>
<gene>
    <name evidence="10" type="primary">pfkB</name>
    <name evidence="10" type="ORF">FYJ83_09855</name>
</gene>
<evidence type="ECO:0000256" key="6">
    <source>
        <dbReference type="ARBA" id="ARBA00047745"/>
    </source>
</evidence>
<dbReference type="InterPro" id="IPR011611">
    <property type="entry name" value="PfkB_dom"/>
</dbReference>
<comment type="function">
    <text evidence="8">Catalyzes the ATP-dependent phosphorylation of fructose-l-phosphate to fructose-l,6-bisphosphate.</text>
</comment>
<comment type="caution">
    <text evidence="10">The sequence shown here is derived from an EMBL/GenBank/DDBJ whole genome shotgun (WGS) entry which is preliminary data.</text>
</comment>
<evidence type="ECO:0000313" key="10">
    <source>
        <dbReference type="EMBL" id="MSU01769.1"/>
    </source>
</evidence>